<evidence type="ECO:0000313" key="1">
    <source>
        <dbReference type="EMBL" id="GAG33347.1"/>
    </source>
</evidence>
<sequence length="39" mass="4423">WAAFAGNPDVLPYLGKRCEPLEKLSEKNHHQEPIDHPKG</sequence>
<dbReference type="EMBL" id="BARS01041540">
    <property type="protein sequence ID" value="GAG33347.1"/>
    <property type="molecule type" value="Genomic_DNA"/>
</dbReference>
<proteinExistence type="predicted"/>
<feature type="non-terminal residue" evidence="1">
    <location>
        <position position="1"/>
    </location>
</feature>
<name>X0XD47_9ZZZZ</name>
<comment type="caution">
    <text evidence="1">The sequence shown here is derived from an EMBL/GenBank/DDBJ whole genome shotgun (WGS) entry which is preliminary data.</text>
</comment>
<reference evidence="1" key="1">
    <citation type="journal article" date="2014" name="Front. Microbiol.">
        <title>High frequency of phylogenetically diverse reductive dehalogenase-homologous genes in deep subseafloor sedimentary metagenomes.</title>
        <authorList>
            <person name="Kawai M."/>
            <person name="Futagami T."/>
            <person name="Toyoda A."/>
            <person name="Takaki Y."/>
            <person name="Nishi S."/>
            <person name="Hori S."/>
            <person name="Arai W."/>
            <person name="Tsubouchi T."/>
            <person name="Morono Y."/>
            <person name="Uchiyama I."/>
            <person name="Ito T."/>
            <person name="Fujiyama A."/>
            <person name="Inagaki F."/>
            <person name="Takami H."/>
        </authorList>
    </citation>
    <scope>NUCLEOTIDE SEQUENCE</scope>
    <source>
        <strain evidence="1">Expedition CK06-06</strain>
    </source>
</reference>
<protein>
    <submittedName>
        <fullName evidence="1">Uncharacterized protein</fullName>
    </submittedName>
</protein>
<gene>
    <name evidence="1" type="ORF">S01H1_63164</name>
</gene>
<accession>X0XD47</accession>
<organism evidence="1">
    <name type="scientific">marine sediment metagenome</name>
    <dbReference type="NCBI Taxonomy" id="412755"/>
    <lineage>
        <taxon>unclassified sequences</taxon>
        <taxon>metagenomes</taxon>
        <taxon>ecological metagenomes</taxon>
    </lineage>
</organism>
<dbReference type="AlphaFoldDB" id="X0XD47"/>